<reference evidence="2 3" key="1">
    <citation type="submission" date="2019-02" db="EMBL/GenBank/DDBJ databases">
        <title>Deep-cultivation of Planctomycetes and their phenomic and genomic characterization uncovers novel biology.</title>
        <authorList>
            <person name="Wiegand S."/>
            <person name="Jogler M."/>
            <person name="Boedeker C."/>
            <person name="Pinto D."/>
            <person name="Vollmers J."/>
            <person name="Rivas-Marin E."/>
            <person name="Kohn T."/>
            <person name="Peeters S.H."/>
            <person name="Heuer A."/>
            <person name="Rast P."/>
            <person name="Oberbeckmann S."/>
            <person name="Bunk B."/>
            <person name="Jeske O."/>
            <person name="Meyerdierks A."/>
            <person name="Storesund J.E."/>
            <person name="Kallscheuer N."/>
            <person name="Luecker S."/>
            <person name="Lage O.M."/>
            <person name="Pohl T."/>
            <person name="Merkel B.J."/>
            <person name="Hornburger P."/>
            <person name="Mueller R.-W."/>
            <person name="Bruemmer F."/>
            <person name="Labrenz M."/>
            <person name="Spormann A.M."/>
            <person name="Op den Camp H."/>
            <person name="Overmann J."/>
            <person name="Amann R."/>
            <person name="Jetten M.S.M."/>
            <person name="Mascher T."/>
            <person name="Medema M.H."/>
            <person name="Devos D.P."/>
            <person name="Kaster A.-K."/>
            <person name="Ovreas L."/>
            <person name="Rohde M."/>
            <person name="Galperin M.Y."/>
            <person name="Jogler C."/>
        </authorList>
    </citation>
    <scope>NUCLEOTIDE SEQUENCE [LARGE SCALE GENOMIC DNA]</scope>
    <source>
        <strain evidence="2 3">Pla133</strain>
    </source>
</reference>
<dbReference type="Proteomes" id="UP000316921">
    <property type="component" value="Chromosome"/>
</dbReference>
<sequence>MPKITFEPTGMSYDVAAGTSYLEFCQDNEVPHDFGCTVGSCGTCRCVVAAAPGAVNEISDDERDTVEMATDFDGARLGCQLVIKGDVSIRPVD</sequence>
<evidence type="ECO:0000313" key="2">
    <source>
        <dbReference type="EMBL" id="QDU66776.1"/>
    </source>
</evidence>
<dbReference type="EMBL" id="CP036287">
    <property type="protein sequence ID" value="QDU66776.1"/>
    <property type="molecule type" value="Genomic_DNA"/>
</dbReference>
<dbReference type="KEGG" id="pbap:Pla133_18520"/>
<dbReference type="EC" id="1.18.1.7" evidence="2"/>
<dbReference type="PROSITE" id="PS00197">
    <property type="entry name" value="2FE2S_FER_1"/>
    <property type="match status" value="1"/>
</dbReference>
<protein>
    <submittedName>
        <fullName evidence="2">Ferredoxin--NAD(P)(+) reductase (Naphthalene dioxygenase/salicylate 5-hydroxylase ferredoxin-specific)</fullName>
        <ecNumber evidence="2">1.18.1.7</ecNumber>
    </submittedName>
</protein>
<evidence type="ECO:0000313" key="3">
    <source>
        <dbReference type="Proteomes" id="UP000316921"/>
    </source>
</evidence>
<dbReference type="InterPro" id="IPR001041">
    <property type="entry name" value="2Fe-2S_ferredoxin-type"/>
</dbReference>
<dbReference type="GO" id="GO:0051213">
    <property type="term" value="F:dioxygenase activity"/>
    <property type="evidence" value="ECO:0007669"/>
    <property type="project" value="UniProtKB-KW"/>
</dbReference>
<dbReference type="CDD" id="cd00207">
    <property type="entry name" value="fer2"/>
    <property type="match status" value="1"/>
</dbReference>
<dbReference type="GO" id="GO:0051537">
    <property type="term" value="F:2 iron, 2 sulfur cluster binding"/>
    <property type="evidence" value="ECO:0007669"/>
    <property type="project" value="InterPro"/>
</dbReference>
<organism evidence="2 3">
    <name type="scientific">Engelhardtia mirabilis</name>
    <dbReference type="NCBI Taxonomy" id="2528011"/>
    <lineage>
        <taxon>Bacteria</taxon>
        <taxon>Pseudomonadati</taxon>
        <taxon>Planctomycetota</taxon>
        <taxon>Planctomycetia</taxon>
        <taxon>Planctomycetia incertae sedis</taxon>
        <taxon>Engelhardtia</taxon>
    </lineage>
</organism>
<keyword evidence="2" id="KW-0223">Dioxygenase</keyword>
<keyword evidence="3" id="KW-1185">Reference proteome</keyword>
<dbReference type="InterPro" id="IPR006058">
    <property type="entry name" value="2Fe2S_fd_BS"/>
</dbReference>
<dbReference type="SUPFAM" id="SSF54292">
    <property type="entry name" value="2Fe-2S ferredoxin-like"/>
    <property type="match status" value="1"/>
</dbReference>
<keyword evidence="2" id="KW-0560">Oxidoreductase</keyword>
<dbReference type="InterPro" id="IPR012675">
    <property type="entry name" value="Beta-grasp_dom_sf"/>
</dbReference>
<proteinExistence type="predicted"/>
<feature type="domain" description="2Fe-2S ferredoxin-type" evidence="1">
    <location>
        <begin position="2"/>
        <end position="93"/>
    </location>
</feature>
<dbReference type="Pfam" id="PF00111">
    <property type="entry name" value="Fer2"/>
    <property type="match status" value="1"/>
</dbReference>
<gene>
    <name evidence="2" type="primary">nagAa</name>
    <name evidence="2" type="ORF">Pla133_18520</name>
</gene>
<accession>A0A518BII4</accession>
<dbReference type="InterPro" id="IPR036010">
    <property type="entry name" value="2Fe-2S_ferredoxin-like_sf"/>
</dbReference>
<dbReference type="RefSeq" id="WP_145064585.1">
    <property type="nucleotide sequence ID" value="NZ_CP036287.1"/>
</dbReference>
<evidence type="ECO:0000259" key="1">
    <source>
        <dbReference type="PROSITE" id="PS51085"/>
    </source>
</evidence>
<name>A0A518BII4_9BACT</name>
<dbReference type="Gene3D" id="3.10.20.30">
    <property type="match status" value="1"/>
</dbReference>
<dbReference type="PROSITE" id="PS51085">
    <property type="entry name" value="2FE2S_FER_2"/>
    <property type="match status" value="1"/>
</dbReference>
<dbReference type="AlphaFoldDB" id="A0A518BII4"/>